<evidence type="ECO:0000313" key="3">
    <source>
        <dbReference type="Proteomes" id="UP000824005"/>
    </source>
</evidence>
<evidence type="ECO:0000256" key="1">
    <source>
        <dbReference type="SAM" id="Phobius"/>
    </source>
</evidence>
<sequence>MNNKRTLHWPLIVGLAILALVRPLTRIVTEQAGIELGPAVPIFLTVLVSAAWISIVGFSRNESPLLTLLLAGIAYAIFAIGLSGILSPVLNGELQGPLANPIAIAPMLLLNAAWGLAAGALAMLIQHLRRTQRRQQQGATLSST</sequence>
<dbReference type="Proteomes" id="UP000824005">
    <property type="component" value="Unassembled WGS sequence"/>
</dbReference>
<evidence type="ECO:0000313" key="2">
    <source>
        <dbReference type="EMBL" id="HIY67073.1"/>
    </source>
</evidence>
<accession>A0A9D1YWK3</accession>
<protein>
    <submittedName>
        <fullName evidence="2">Uncharacterized protein</fullName>
    </submittedName>
</protein>
<dbReference type="EMBL" id="DXDC01000377">
    <property type="protein sequence ID" value="HIY67073.1"/>
    <property type="molecule type" value="Genomic_DNA"/>
</dbReference>
<proteinExistence type="predicted"/>
<name>A0A9D1YWK3_9MICO</name>
<feature type="transmembrane region" description="Helical" evidence="1">
    <location>
        <begin position="36"/>
        <end position="58"/>
    </location>
</feature>
<keyword evidence="1" id="KW-0812">Transmembrane</keyword>
<keyword evidence="1" id="KW-0472">Membrane</keyword>
<dbReference type="AlphaFoldDB" id="A0A9D1YWK3"/>
<feature type="transmembrane region" description="Helical" evidence="1">
    <location>
        <begin position="65"/>
        <end position="90"/>
    </location>
</feature>
<reference evidence="2" key="2">
    <citation type="submission" date="2021-04" db="EMBL/GenBank/DDBJ databases">
        <authorList>
            <person name="Gilroy R."/>
        </authorList>
    </citation>
    <scope>NUCLEOTIDE SEQUENCE</scope>
    <source>
        <strain evidence="2">ChiGjej1B1-98</strain>
    </source>
</reference>
<gene>
    <name evidence="2" type="ORF">H9830_12460</name>
</gene>
<reference evidence="2" key="1">
    <citation type="journal article" date="2021" name="PeerJ">
        <title>Extensive microbial diversity within the chicken gut microbiome revealed by metagenomics and culture.</title>
        <authorList>
            <person name="Gilroy R."/>
            <person name="Ravi A."/>
            <person name="Getino M."/>
            <person name="Pursley I."/>
            <person name="Horton D.L."/>
            <person name="Alikhan N.F."/>
            <person name="Baker D."/>
            <person name="Gharbi K."/>
            <person name="Hall N."/>
            <person name="Watson M."/>
            <person name="Adriaenssens E.M."/>
            <person name="Foster-Nyarko E."/>
            <person name="Jarju S."/>
            <person name="Secka A."/>
            <person name="Antonio M."/>
            <person name="Oren A."/>
            <person name="Chaudhuri R.R."/>
            <person name="La Ragione R."/>
            <person name="Hildebrand F."/>
            <person name="Pallen M.J."/>
        </authorList>
    </citation>
    <scope>NUCLEOTIDE SEQUENCE</scope>
    <source>
        <strain evidence="2">ChiGjej1B1-98</strain>
    </source>
</reference>
<feature type="transmembrane region" description="Helical" evidence="1">
    <location>
        <begin position="102"/>
        <end position="125"/>
    </location>
</feature>
<comment type="caution">
    <text evidence="2">The sequence shown here is derived from an EMBL/GenBank/DDBJ whole genome shotgun (WGS) entry which is preliminary data.</text>
</comment>
<keyword evidence="1" id="KW-1133">Transmembrane helix</keyword>
<organism evidence="2 3">
    <name type="scientific">Candidatus Agrococcus pullicola</name>
    <dbReference type="NCBI Taxonomy" id="2838429"/>
    <lineage>
        <taxon>Bacteria</taxon>
        <taxon>Bacillati</taxon>
        <taxon>Actinomycetota</taxon>
        <taxon>Actinomycetes</taxon>
        <taxon>Micrococcales</taxon>
        <taxon>Microbacteriaceae</taxon>
        <taxon>Agrococcus</taxon>
    </lineage>
</organism>